<feature type="region of interest" description="Disordered" evidence="4">
    <location>
        <begin position="489"/>
        <end position="523"/>
    </location>
</feature>
<proteinExistence type="inferred from homology"/>
<feature type="compositionally biased region" description="Polar residues" evidence="4">
    <location>
        <begin position="441"/>
        <end position="451"/>
    </location>
</feature>
<evidence type="ECO:0000256" key="2">
    <source>
        <dbReference type="ARBA" id="ARBA00023026"/>
    </source>
</evidence>
<dbReference type="Proteomes" id="UP000836788">
    <property type="component" value="Chromosome 22"/>
</dbReference>
<feature type="domain" description="Peptidase S1" evidence="6">
    <location>
        <begin position="58"/>
        <end position="280"/>
    </location>
</feature>
<evidence type="ECO:0000256" key="3">
    <source>
        <dbReference type="ARBA" id="ARBA00023157"/>
    </source>
</evidence>
<dbReference type="InterPro" id="IPR033116">
    <property type="entry name" value="TRYPSIN_SER"/>
</dbReference>
<dbReference type="PROSITE" id="PS00134">
    <property type="entry name" value="TRYPSIN_HIS"/>
    <property type="match status" value="1"/>
</dbReference>
<gene>
    <name evidence="7" type="ORF">PTTT1_LOCUS32216</name>
</gene>
<evidence type="ECO:0000256" key="5">
    <source>
        <dbReference type="SAM" id="Phobius"/>
    </source>
</evidence>
<dbReference type="InterPro" id="IPR043504">
    <property type="entry name" value="Peptidase_S1_PA_chymotrypsin"/>
</dbReference>
<dbReference type="SMART" id="SM00020">
    <property type="entry name" value="Tryp_SPc"/>
    <property type="match status" value="1"/>
</dbReference>
<keyword evidence="5" id="KW-0472">Membrane</keyword>
<dbReference type="PRINTS" id="PR00722">
    <property type="entry name" value="CHYMOTRYPSIN"/>
</dbReference>
<feature type="region of interest" description="Disordered" evidence="4">
    <location>
        <begin position="431"/>
        <end position="457"/>
    </location>
</feature>
<keyword evidence="2" id="KW-0843">Virulence</keyword>
<evidence type="ECO:0000256" key="1">
    <source>
        <dbReference type="ARBA" id="ARBA00007664"/>
    </source>
</evidence>
<evidence type="ECO:0000259" key="6">
    <source>
        <dbReference type="SMART" id="SM00020"/>
    </source>
</evidence>
<dbReference type="PANTHER" id="PTHR24276:SF91">
    <property type="entry name" value="AT26814P-RELATED"/>
    <property type="match status" value="1"/>
</dbReference>
<organism evidence="7">
    <name type="scientific">Phaeodactylum tricornutum</name>
    <name type="common">Diatom</name>
    <dbReference type="NCBI Taxonomy" id="2850"/>
    <lineage>
        <taxon>Eukaryota</taxon>
        <taxon>Sar</taxon>
        <taxon>Stramenopiles</taxon>
        <taxon>Ochrophyta</taxon>
        <taxon>Bacillariophyta</taxon>
        <taxon>Bacillariophyceae</taxon>
        <taxon>Bacillariophycidae</taxon>
        <taxon>Naviculales</taxon>
        <taxon>Phaeodactylaceae</taxon>
        <taxon>Phaeodactylum</taxon>
    </lineage>
</organism>
<name>A0A8J9S8I5_PHATR</name>
<dbReference type="SUPFAM" id="SSF50494">
    <property type="entry name" value="Trypsin-like serine proteases"/>
    <property type="match status" value="1"/>
</dbReference>
<dbReference type="InterPro" id="IPR001314">
    <property type="entry name" value="Peptidase_S1A"/>
</dbReference>
<dbReference type="InterPro" id="IPR001254">
    <property type="entry name" value="Trypsin_dom"/>
</dbReference>
<reference evidence="7" key="1">
    <citation type="submission" date="2022-02" db="EMBL/GenBank/DDBJ databases">
        <authorList>
            <person name="Giguere J D."/>
        </authorList>
    </citation>
    <scope>NUCLEOTIDE SEQUENCE</scope>
    <source>
        <strain evidence="7">CCAP 1055/1</strain>
    </source>
</reference>
<dbReference type="GO" id="GO:0006508">
    <property type="term" value="P:proteolysis"/>
    <property type="evidence" value="ECO:0007669"/>
    <property type="project" value="InterPro"/>
</dbReference>
<keyword evidence="3" id="KW-1015">Disulfide bond</keyword>
<comment type="similarity">
    <text evidence="1">Belongs to the peptidase S1 family.</text>
</comment>
<dbReference type="Gene3D" id="2.40.10.10">
    <property type="entry name" value="Trypsin-like serine proteases"/>
    <property type="match status" value="3"/>
</dbReference>
<dbReference type="InterPro" id="IPR009003">
    <property type="entry name" value="Peptidase_S1_PA"/>
</dbReference>
<dbReference type="InterPro" id="IPR050430">
    <property type="entry name" value="Peptidase_S1"/>
</dbReference>
<dbReference type="Pfam" id="PF00089">
    <property type="entry name" value="Trypsin"/>
    <property type="match status" value="1"/>
</dbReference>
<keyword evidence="5" id="KW-0812">Transmembrane</keyword>
<dbReference type="PROSITE" id="PS00135">
    <property type="entry name" value="TRYPSIN_SER"/>
    <property type="match status" value="1"/>
</dbReference>
<dbReference type="PANTHER" id="PTHR24276">
    <property type="entry name" value="POLYSERASE-RELATED"/>
    <property type="match status" value="1"/>
</dbReference>
<dbReference type="GO" id="GO:0004252">
    <property type="term" value="F:serine-type endopeptidase activity"/>
    <property type="evidence" value="ECO:0007669"/>
    <property type="project" value="InterPro"/>
</dbReference>
<protein>
    <recommendedName>
        <fullName evidence="6">Peptidase S1 domain-containing protein</fullName>
    </recommendedName>
</protein>
<keyword evidence="5" id="KW-1133">Transmembrane helix</keyword>
<dbReference type="CDD" id="cd00190">
    <property type="entry name" value="Tryp_SPc"/>
    <property type="match status" value="1"/>
</dbReference>
<evidence type="ECO:0000313" key="7">
    <source>
        <dbReference type="EMBL" id="CAG9286404.1"/>
    </source>
</evidence>
<evidence type="ECO:0000256" key="4">
    <source>
        <dbReference type="SAM" id="MobiDB-lite"/>
    </source>
</evidence>
<dbReference type="InterPro" id="IPR018114">
    <property type="entry name" value="TRYPSIN_HIS"/>
</dbReference>
<sequence>MLIWLRSSSSTATVIAVLLVYRAAAVASALWSVSEYRLVDSSSALEPLTNDAKRVESRIIGGEEAIPGEFPWYASSSGSPGSGICGATLIHDDIILSAAHCSGQFDQGVLIGHHRFGEITEGAEFHTIDMEIRNADYDIHSQTSSHDAMLSRLTKPSQKETIGFNSNEENPMTGDNLTVMGFGTTEFQGGRSTQLMRTTLLAVDFDTCNAQYANVELEPDVMMCTGFPGGGRDTCQGDSGGPVVTSDGTLVVGIVSFGVGCGLPDFSGVNTRVSGISRWIADQVCRLSLNPPADCPGIADEAPVLRIEIAYDMLPAETTFELKDEGGNVVYAGPEYGPEATDVWITELIGLPENQSYSFTIFDQFCDGFLTFQPVKASFVELYWLENAATKVLLARVDGNFGCNTTKTFILTNSLSAPTIVSPVATAVPSDMPSKVPSVTPVGNPSDQPSAVPTGAPRDVLSNLPSVRFGSNSGPSSVPSVVDMGFGSMAPTRQPSLVSEPTPVTPVDGDEESVRSSHSSGRRTKQWIRVCGKPWWFGAETLVGGMVLLWLGNFAGFG</sequence>
<feature type="transmembrane region" description="Helical" evidence="5">
    <location>
        <begin position="535"/>
        <end position="557"/>
    </location>
</feature>
<accession>A0A8J9S8I5</accession>
<dbReference type="EMBL" id="OU594963">
    <property type="protein sequence ID" value="CAG9286404.1"/>
    <property type="molecule type" value="Genomic_DNA"/>
</dbReference>
<dbReference type="AlphaFoldDB" id="A0A8J9S8I5"/>